<name>A0A6M3LS70_9ZZZZ</name>
<gene>
    <name evidence="1" type="ORF">MM415B09065_0005</name>
</gene>
<evidence type="ECO:0000313" key="1">
    <source>
        <dbReference type="EMBL" id="QJA96374.1"/>
    </source>
</evidence>
<accession>A0A6M3LS70</accession>
<dbReference type="EMBL" id="MT143394">
    <property type="protein sequence ID" value="QJA96374.1"/>
    <property type="molecule type" value="Genomic_DNA"/>
</dbReference>
<protein>
    <submittedName>
        <fullName evidence="1">Uncharacterized protein</fullName>
    </submittedName>
</protein>
<dbReference type="AlphaFoldDB" id="A0A6M3LS70"/>
<organism evidence="1">
    <name type="scientific">viral metagenome</name>
    <dbReference type="NCBI Taxonomy" id="1070528"/>
    <lineage>
        <taxon>unclassified sequences</taxon>
        <taxon>metagenomes</taxon>
        <taxon>organismal metagenomes</taxon>
    </lineage>
</organism>
<sequence>MKRDAAHTRKMRIEEMCRDIERNGNGSIPQYVAGFQIKYGLTEQKVLDYLSTLQNAGYIEIDDKTGKVIWLGGPAKK</sequence>
<proteinExistence type="predicted"/>
<reference evidence="1" key="1">
    <citation type="submission" date="2020-03" db="EMBL/GenBank/DDBJ databases">
        <title>The deep terrestrial virosphere.</title>
        <authorList>
            <person name="Holmfeldt K."/>
            <person name="Nilsson E."/>
            <person name="Simone D."/>
            <person name="Lopez-Fernandez M."/>
            <person name="Wu X."/>
            <person name="de Brujin I."/>
            <person name="Lundin D."/>
            <person name="Andersson A."/>
            <person name="Bertilsson S."/>
            <person name="Dopson M."/>
        </authorList>
    </citation>
    <scope>NUCLEOTIDE SEQUENCE</scope>
    <source>
        <strain evidence="1">MM415B09065</strain>
    </source>
</reference>